<organism evidence="7 8">
    <name type="scientific">Heterodera schachtii</name>
    <name type="common">Sugarbeet cyst nematode worm</name>
    <name type="synonym">Tylenchus schachtii</name>
    <dbReference type="NCBI Taxonomy" id="97005"/>
    <lineage>
        <taxon>Eukaryota</taxon>
        <taxon>Metazoa</taxon>
        <taxon>Ecdysozoa</taxon>
        <taxon>Nematoda</taxon>
        <taxon>Chromadorea</taxon>
        <taxon>Rhabditida</taxon>
        <taxon>Tylenchina</taxon>
        <taxon>Tylenchomorpha</taxon>
        <taxon>Tylenchoidea</taxon>
        <taxon>Heteroderidae</taxon>
        <taxon>Heteroderinae</taxon>
        <taxon>Heterodera</taxon>
    </lineage>
</organism>
<dbReference type="AlphaFoldDB" id="A0ABD2JD94"/>
<evidence type="ECO:0000313" key="8">
    <source>
        <dbReference type="Proteomes" id="UP001620645"/>
    </source>
</evidence>
<dbReference type="InterPro" id="IPR048334">
    <property type="entry name" value="Pellino_FHA"/>
</dbReference>
<feature type="domain" description="Pellino RING" evidence="6">
    <location>
        <begin position="313"/>
        <end position="458"/>
    </location>
</feature>
<feature type="signal peptide" evidence="4">
    <location>
        <begin position="1"/>
        <end position="24"/>
    </location>
</feature>
<proteinExistence type="inferred from homology"/>
<keyword evidence="8" id="KW-1185">Reference proteome</keyword>
<evidence type="ECO:0000259" key="5">
    <source>
        <dbReference type="Pfam" id="PF04710"/>
    </source>
</evidence>
<feature type="domain" description="Pellino FHA" evidence="5">
    <location>
        <begin position="33"/>
        <end position="302"/>
    </location>
</feature>
<gene>
    <name evidence="7" type="ORF">niasHS_009943</name>
</gene>
<name>A0ABD2JD94_HETSC</name>
<feature type="chain" id="PRO_5044848524" evidence="4">
    <location>
        <begin position="25"/>
        <end position="459"/>
    </location>
</feature>
<comment type="caution">
    <text evidence="7">The sequence shown here is derived from an EMBL/GenBank/DDBJ whole genome shotgun (WGS) entry which is preliminary data.</text>
</comment>
<dbReference type="InterPro" id="IPR006800">
    <property type="entry name" value="Pellino_fam"/>
</dbReference>
<dbReference type="InterPro" id="IPR048335">
    <property type="entry name" value="Pellino_RING"/>
</dbReference>
<evidence type="ECO:0000256" key="3">
    <source>
        <dbReference type="SAM" id="MobiDB-lite"/>
    </source>
</evidence>
<evidence type="ECO:0000313" key="7">
    <source>
        <dbReference type="EMBL" id="KAL3088492.1"/>
    </source>
</evidence>
<evidence type="ECO:0000256" key="2">
    <source>
        <dbReference type="ARBA" id="ARBA00022553"/>
    </source>
</evidence>
<evidence type="ECO:0000256" key="1">
    <source>
        <dbReference type="ARBA" id="ARBA00005639"/>
    </source>
</evidence>
<reference evidence="7 8" key="1">
    <citation type="submission" date="2024-10" db="EMBL/GenBank/DDBJ databases">
        <authorList>
            <person name="Kim D."/>
        </authorList>
    </citation>
    <scope>NUCLEOTIDE SEQUENCE [LARGE SCALE GENOMIC DNA]</scope>
    <source>
        <strain evidence="7">Taebaek</strain>
    </source>
</reference>
<keyword evidence="4" id="KW-0732">Signal</keyword>
<dbReference type="Pfam" id="PF04710">
    <property type="entry name" value="Pellino_FHA"/>
    <property type="match status" value="1"/>
</dbReference>
<dbReference type="PANTHER" id="PTHR12098">
    <property type="entry name" value="E3 UBIQUITIN-PROTEIN LIGASE PELLINO-RELATED"/>
    <property type="match status" value="1"/>
</dbReference>
<dbReference type="Pfam" id="PF20723">
    <property type="entry name" value="Pellino_RING"/>
    <property type="match status" value="1"/>
</dbReference>
<sequence>MKICSQISQLLLILFVLSVPSYDAKSNSAASVNQQLISYGQLILVGKTGVKMNFDQRAEPNGIQQNPSAMIGRTARANNQWPNYPMPWPISANDEEDTTTHSITFSFSDIQQVVAQYSHDQNRDMFQIGRENSEKIDFVIDHATTISRFACRIVAERNAPNNVYIYAAGFDDSNDLFLGPDANKIEKPNGQFDGLVTNGVLILSPNDNDDEGASVYLSVSSSNNGDDENESDSEISPNCWKEVSVNGNIYSKREVRSPGEMGELLPGKTNKIEDGTLIDLCGATLLWRSAEGLKNSPSEQVLRERLDKLNLEQRPQCPVLMHTLVFDRTDSGQIADQTDGSTSSNTGQLRTPYVYKNCGHVQSNHNWESLFGGQHTCPICKNSSDAIIKLTFGFEPAFHIDTAQFDHAFIPCGHIASETTVKHWSKTPIPNGGQSFHKICPFCNTPLDNGKPFTKLYFC</sequence>
<keyword evidence="2" id="KW-0597">Phosphoprotein</keyword>
<comment type="similarity">
    <text evidence="1">Belongs to the pellino family.</text>
</comment>
<dbReference type="Proteomes" id="UP001620645">
    <property type="component" value="Unassembled WGS sequence"/>
</dbReference>
<dbReference type="PANTHER" id="PTHR12098:SF2">
    <property type="entry name" value="PROTEIN PELLINO"/>
    <property type="match status" value="1"/>
</dbReference>
<dbReference type="EMBL" id="JBICCN010000157">
    <property type="protein sequence ID" value="KAL3088492.1"/>
    <property type="molecule type" value="Genomic_DNA"/>
</dbReference>
<feature type="region of interest" description="Disordered" evidence="3">
    <location>
        <begin position="213"/>
        <end position="235"/>
    </location>
</feature>
<evidence type="ECO:0000256" key="4">
    <source>
        <dbReference type="SAM" id="SignalP"/>
    </source>
</evidence>
<protein>
    <submittedName>
        <fullName evidence="7">Uncharacterized protein</fullName>
    </submittedName>
</protein>
<evidence type="ECO:0000259" key="6">
    <source>
        <dbReference type="Pfam" id="PF20723"/>
    </source>
</evidence>
<accession>A0ABD2JD94</accession>